<sequence>MSKQASIKSKEITIGGIPIPVYMMSDGEYRWSMRQASKAVGFNEGWLSDTLRTQGNALAKLRGYGFKGEIIESQGQGFIESNLIPTEDFMAMIMYAAVIGMRKPAITLLAAALHETFERRADHAFGIIRDEDEYIQKFEFRYASIMLNKDLRSAIGAWIEANQDSLQEYIKQYSIKGGQRGIYASALGKIYQHLFGMPKKSINQILDVKSYETPKDNLHVTQLQRIAQIEDLAAKYISRKGLNPIEAIDAATEALMIDVEEPRLGDRITPQDVHQVLGAKQSAKQKLKVSPPDRK</sequence>
<accession>A0AAU8JKF0</accession>
<evidence type="ECO:0000256" key="1">
    <source>
        <dbReference type="SAM" id="MobiDB-lite"/>
    </source>
</evidence>
<organism evidence="2">
    <name type="scientific">Planktothricoides raciborskii GIHE-MW2</name>
    <dbReference type="NCBI Taxonomy" id="2792601"/>
    <lineage>
        <taxon>Bacteria</taxon>
        <taxon>Bacillati</taxon>
        <taxon>Cyanobacteriota</taxon>
        <taxon>Cyanophyceae</taxon>
        <taxon>Oscillatoriophycideae</taxon>
        <taxon>Oscillatoriales</taxon>
        <taxon>Oscillatoriaceae</taxon>
        <taxon>Planktothricoides</taxon>
    </lineage>
</organism>
<dbReference type="AlphaFoldDB" id="A0AAU8JKF0"/>
<name>A0AAU8JKF0_9CYAN</name>
<dbReference type="RefSeq" id="WP_054469656.1">
    <property type="nucleotide sequence ID" value="NZ_CP159837.1"/>
</dbReference>
<proteinExistence type="predicted"/>
<feature type="region of interest" description="Disordered" evidence="1">
    <location>
        <begin position="276"/>
        <end position="295"/>
    </location>
</feature>
<protein>
    <submittedName>
        <fullName evidence="2">Uncharacterized protein</fullName>
    </submittedName>
</protein>
<reference evidence="2" key="1">
    <citation type="submission" date="2024-07" db="EMBL/GenBank/DDBJ databases">
        <authorList>
            <person name="Kim Y.J."/>
            <person name="Jeong J.Y."/>
        </authorList>
    </citation>
    <scope>NUCLEOTIDE SEQUENCE</scope>
    <source>
        <strain evidence="2">GIHE-MW2</strain>
    </source>
</reference>
<evidence type="ECO:0000313" key="2">
    <source>
        <dbReference type="EMBL" id="XCM39335.1"/>
    </source>
</evidence>
<dbReference type="EMBL" id="CP159837">
    <property type="protein sequence ID" value="XCM39335.1"/>
    <property type="molecule type" value="Genomic_DNA"/>
</dbReference>
<gene>
    <name evidence="2" type="ORF">ABWT76_002248</name>
</gene>